<evidence type="ECO:0000313" key="2">
    <source>
        <dbReference type="EMBL" id="KAK9929059.1"/>
    </source>
</evidence>
<gene>
    <name evidence="2" type="ORF">M0R45_026169</name>
</gene>
<dbReference type="Proteomes" id="UP001457282">
    <property type="component" value="Unassembled WGS sequence"/>
</dbReference>
<name>A0AAW1WY56_RUBAR</name>
<feature type="transmembrane region" description="Helical" evidence="1">
    <location>
        <begin position="79"/>
        <end position="97"/>
    </location>
</feature>
<keyword evidence="1" id="KW-0472">Membrane</keyword>
<organism evidence="2 3">
    <name type="scientific">Rubus argutus</name>
    <name type="common">Southern blackberry</name>
    <dbReference type="NCBI Taxonomy" id="59490"/>
    <lineage>
        <taxon>Eukaryota</taxon>
        <taxon>Viridiplantae</taxon>
        <taxon>Streptophyta</taxon>
        <taxon>Embryophyta</taxon>
        <taxon>Tracheophyta</taxon>
        <taxon>Spermatophyta</taxon>
        <taxon>Magnoliopsida</taxon>
        <taxon>eudicotyledons</taxon>
        <taxon>Gunneridae</taxon>
        <taxon>Pentapetalae</taxon>
        <taxon>rosids</taxon>
        <taxon>fabids</taxon>
        <taxon>Rosales</taxon>
        <taxon>Rosaceae</taxon>
        <taxon>Rosoideae</taxon>
        <taxon>Rosoideae incertae sedis</taxon>
        <taxon>Rubus</taxon>
    </lineage>
</organism>
<proteinExistence type="predicted"/>
<keyword evidence="1" id="KW-0812">Transmembrane</keyword>
<evidence type="ECO:0000313" key="3">
    <source>
        <dbReference type="Proteomes" id="UP001457282"/>
    </source>
</evidence>
<keyword evidence="3" id="KW-1185">Reference proteome</keyword>
<reference evidence="2 3" key="1">
    <citation type="journal article" date="2023" name="G3 (Bethesda)">
        <title>A chromosome-length genome assembly and annotation of blackberry (Rubus argutus, cv. 'Hillquist').</title>
        <authorList>
            <person name="Bruna T."/>
            <person name="Aryal R."/>
            <person name="Dudchenko O."/>
            <person name="Sargent D.J."/>
            <person name="Mead D."/>
            <person name="Buti M."/>
            <person name="Cavallini A."/>
            <person name="Hytonen T."/>
            <person name="Andres J."/>
            <person name="Pham M."/>
            <person name="Weisz D."/>
            <person name="Mascagni F."/>
            <person name="Usai G."/>
            <person name="Natali L."/>
            <person name="Bassil N."/>
            <person name="Fernandez G.E."/>
            <person name="Lomsadze A."/>
            <person name="Armour M."/>
            <person name="Olukolu B."/>
            <person name="Poorten T."/>
            <person name="Britton C."/>
            <person name="Davik J."/>
            <person name="Ashrafi H."/>
            <person name="Aiden E.L."/>
            <person name="Borodovsky M."/>
            <person name="Worthington M."/>
        </authorList>
    </citation>
    <scope>NUCLEOTIDE SEQUENCE [LARGE SCALE GENOMIC DNA]</scope>
    <source>
        <strain evidence="2">PI 553951</strain>
    </source>
</reference>
<protein>
    <recommendedName>
        <fullName evidence="4">NADH dehydrogenase subunit 6</fullName>
    </recommendedName>
</protein>
<dbReference type="AlphaFoldDB" id="A0AAW1WY56"/>
<feature type="transmembrane region" description="Helical" evidence="1">
    <location>
        <begin position="54"/>
        <end position="73"/>
    </location>
</feature>
<evidence type="ECO:0000256" key="1">
    <source>
        <dbReference type="SAM" id="Phobius"/>
    </source>
</evidence>
<comment type="caution">
    <text evidence="2">The sequence shown here is derived from an EMBL/GenBank/DDBJ whole genome shotgun (WGS) entry which is preliminary data.</text>
</comment>
<dbReference type="EMBL" id="JBEDUW010000005">
    <property type="protein sequence ID" value="KAK9929059.1"/>
    <property type="molecule type" value="Genomic_DNA"/>
</dbReference>
<keyword evidence="1" id="KW-1133">Transmembrane helix</keyword>
<evidence type="ECO:0008006" key="4">
    <source>
        <dbReference type="Google" id="ProtNLM"/>
    </source>
</evidence>
<accession>A0AAW1WY56</accession>
<sequence>MAVAVWRARAWISGQQRRWGNPAVILEDKGTGCGEVVLDGGWFEMKHSDYEDGLWCFVVWVSGCFAGAMVMVVMMSEMWVLPGEVTAWFCLGYLVLYSGDCH</sequence>